<dbReference type="EMBL" id="SRMO01000084">
    <property type="protein sequence ID" value="TGG90929.1"/>
    <property type="molecule type" value="Genomic_DNA"/>
</dbReference>
<name>A0A524RLH7_9CHRO</name>
<dbReference type="Proteomes" id="UP000317990">
    <property type="component" value="Unassembled WGS sequence"/>
</dbReference>
<sequence length="85" mass="9101">MPIAPNRAYTEVCCRIGSLLHVSGASARRQVEIRAAREGVRDQSGRQAMAEAMLAELQTAGADRVASTALERALEETDDSLANES</sequence>
<protein>
    <submittedName>
        <fullName evidence="1">Uncharacterized protein</fullName>
    </submittedName>
</protein>
<evidence type="ECO:0000313" key="1">
    <source>
        <dbReference type="EMBL" id="TGG90929.1"/>
    </source>
</evidence>
<accession>A0A524RLH7</accession>
<comment type="caution">
    <text evidence="1">The sequence shown here is derived from an EMBL/GenBank/DDBJ whole genome shotgun (WGS) entry which is preliminary data.</text>
</comment>
<proteinExistence type="predicted"/>
<dbReference type="AlphaFoldDB" id="A0A524RLH7"/>
<organism evidence="1 2">
    <name type="scientific">Aphanocapsa feldmannii 277cV</name>
    <dbReference type="NCBI Taxonomy" id="2507553"/>
    <lineage>
        <taxon>Bacteria</taxon>
        <taxon>Bacillati</taxon>
        <taxon>Cyanobacteriota</taxon>
        <taxon>Cyanophyceae</taxon>
        <taxon>Oscillatoriophycideae</taxon>
        <taxon>Chroococcales</taxon>
        <taxon>Microcystaceae</taxon>
        <taxon>Aphanocapsa</taxon>
    </lineage>
</organism>
<evidence type="ECO:0000313" key="2">
    <source>
        <dbReference type="Proteomes" id="UP000317990"/>
    </source>
</evidence>
<reference evidence="1 2" key="1">
    <citation type="journal article" date="2019" name="mSystems">
        <title>Life at home and on the roam: Genomic adaptions reflect the dual lifestyle of an intracellular, facultative symbiont.</title>
        <authorList>
            <person name="Burgsdorf I."/>
        </authorList>
    </citation>
    <scope>NUCLEOTIDE SEQUENCE [LARGE SCALE GENOMIC DNA]</scope>
    <source>
        <strain evidence="1">277cV</strain>
    </source>
</reference>
<gene>
    <name evidence="1" type="ORF">ERJ67_09525</name>
</gene>